<feature type="signal peptide" evidence="1">
    <location>
        <begin position="1"/>
        <end position="33"/>
    </location>
</feature>
<dbReference type="AlphaFoldDB" id="A0A942TGR0"/>
<evidence type="ECO:0008006" key="4">
    <source>
        <dbReference type="Google" id="ProtNLM"/>
    </source>
</evidence>
<dbReference type="EMBL" id="JAGYPG010000004">
    <property type="protein sequence ID" value="MBS4197318.1"/>
    <property type="molecule type" value="Genomic_DNA"/>
</dbReference>
<accession>A0A942TGR0</accession>
<protein>
    <recommendedName>
        <fullName evidence="4">Copper amine oxidase-like N-terminal domain-containing protein</fullName>
    </recommendedName>
</protein>
<sequence>MLEKLRKSKKKVFTVLASTVLGFSLVAGVTVFAESNKNADATFSVTFNGIAVNDSNAHKENDTYYLSVPFFADFYNASINWDQAKKILTLNGKKVTDKYGSIHIYKGVLTAPAKALQETLGIDEVVHSAMGVDTPSTNKKNKNETLNITILPNGVEQLTPMVPGMGEHWFNLNAAPDGGMPPNGPIFGTINGKLVFIEAMIEQSAFVDGKSWLIQGMQGLPAPPIDHTDIQFERHGHAGMEMPHFDIHMYFISHDDHNLAGPPAIMGEPMIHGGMVNIAYFIGGVIAGTNEGEGHGVITVDGVKQDDLLTDQIGSWSKELKPGNHTIILELVDIAGKPYPGAVQEMTVTVPDTSHH</sequence>
<comment type="caution">
    <text evidence="2">The sequence shown here is derived from an EMBL/GenBank/DDBJ whole genome shotgun (WGS) entry which is preliminary data.</text>
</comment>
<evidence type="ECO:0000313" key="3">
    <source>
        <dbReference type="Proteomes" id="UP000681414"/>
    </source>
</evidence>
<organism evidence="2 3">
    <name type="scientific">Lederbergia citri</name>
    <dbReference type="NCBI Taxonomy" id="2833580"/>
    <lineage>
        <taxon>Bacteria</taxon>
        <taxon>Bacillati</taxon>
        <taxon>Bacillota</taxon>
        <taxon>Bacilli</taxon>
        <taxon>Bacillales</taxon>
        <taxon>Bacillaceae</taxon>
        <taxon>Lederbergia</taxon>
    </lineage>
</organism>
<evidence type="ECO:0000256" key="1">
    <source>
        <dbReference type="SAM" id="SignalP"/>
    </source>
</evidence>
<reference evidence="2 3" key="1">
    <citation type="submission" date="2021-05" db="EMBL/GenBank/DDBJ databases">
        <title>Novel Bacillus species.</title>
        <authorList>
            <person name="Liu G."/>
        </authorList>
    </citation>
    <scope>NUCLEOTIDE SEQUENCE [LARGE SCALE GENOMIC DNA]</scope>
    <source>
        <strain evidence="3">FJAT-49780</strain>
    </source>
</reference>
<proteinExistence type="predicted"/>
<keyword evidence="1" id="KW-0732">Signal</keyword>
<evidence type="ECO:0000313" key="2">
    <source>
        <dbReference type="EMBL" id="MBS4197318.1"/>
    </source>
</evidence>
<name>A0A942TGR0_9BACI</name>
<dbReference type="Gene3D" id="3.30.200.270">
    <property type="match status" value="1"/>
</dbReference>
<feature type="chain" id="PRO_5036753345" description="Copper amine oxidase-like N-terminal domain-containing protein" evidence="1">
    <location>
        <begin position="34"/>
        <end position="356"/>
    </location>
</feature>
<dbReference type="RefSeq" id="WP_213126556.1">
    <property type="nucleotide sequence ID" value="NZ_JAGYPG010000004.1"/>
</dbReference>
<keyword evidence="3" id="KW-1185">Reference proteome</keyword>
<gene>
    <name evidence="2" type="ORF">KHA97_19930</name>
</gene>
<dbReference type="Proteomes" id="UP000681414">
    <property type="component" value="Unassembled WGS sequence"/>
</dbReference>